<evidence type="ECO:0000313" key="2">
    <source>
        <dbReference type="Proteomes" id="UP000198356"/>
    </source>
</evidence>
<evidence type="ECO:0000313" key="1">
    <source>
        <dbReference type="EMBL" id="SNS92486.1"/>
    </source>
</evidence>
<reference evidence="1 2" key="1">
    <citation type="submission" date="2017-06" db="EMBL/GenBank/DDBJ databases">
        <authorList>
            <person name="Kim H.J."/>
            <person name="Triplett B.A."/>
        </authorList>
    </citation>
    <scope>NUCLEOTIDE SEQUENCE [LARGE SCALE GENOMIC DNA]</scope>
    <source>
        <strain evidence="1 2">DSM 18704</strain>
    </source>
</reference>
<dbReference type="RefSeq" id="WP_142988290.1">
    <property type="nucleotide sequence ID" value="NZ_FZOU01000003.1"/>
</dbReference>
<dbReference type="EMBL" id="FZOU01000003">
    <property type="protein sequence ID" value="SNS92486.1"/>
    <property type="molecule type" value="Genomic_DNA"/>
</dbReference>
<dbReference type="OrthoDB" id="1467902at2"/>
<accession>A0A239IFE1</accession>
<organism evidence="1 2">
    <name type="scientific">Granulicella rosea</name>
    <dbReference type="NCBI Taxonomy" id="474952"/>
    <lineage>
        <taxon>Bacteria</taxon>
        <taxon>Pseudomonadati</taxon>
        <taxon>Acidobacteriota</taxon>
        <taxon>Terriglobia</taxon>
        <taxon>Terriglobales</taxon>
        <taxon>Acidobacteriaceae</taxon>
        <taxon>Granulicella</taxon>
    </lineage>
</organism>
<name>A0A239IFE1_9BACT</name>
<keyword evidence="2" id="KW-1185">Reference proteome</keyword>
<protein>
    <submittedName>
        <fullName evidence="1">Uncharacterized protein</fullName>
    </submittedName>
</protein>
<proteinExistence type="predicted"/>
<sequence length="147" mass="16820">MVANSLVAYRGDELPWPPPPDSIVLIAEYTTDAGPFAVDDYFLVIHSLEAEMSYRTVLSSNFEPLLRDLSKSWGTELSLALTSSTEWQSRVIWPVELQNQRYFKLTPVPSRSALEWLKSKVFGPALDLALTDEVRVYLEQERLRRSE</sequence>
<gene>
    <name evidence="1" type="ORF">SAMN05421770_10394</name>
</gene>
<dbReference type="AlphaFoldDB" id="A0A239IFE1"/>
<dbReference type="Proteomes" id="UP000198356">
    <property type="component" value="Unassembled WGS sequence"/>
</dbReference>